<dbReference type="EMBL" id="BKAU01000006">
    <property type="protein sequence ID" value="GEP98463.1"/>
    <property type="molecule type" value="Genomic_DNA"/>
</dbReference>
<feature type="transmembrane region" description="Helical" evidence="7">
    <location>
        <begin position="472"/>
        <end position="494"/>
    </location>
</feature>
<comment type="subcellular location">
    <subcellularLocation>
        <location evidence="1">Membrane</location>
        <topology evidence="1">Multi-pass membrane protein</topology>
    </subcellularLocation>
</comment>
<organism evidence="8 9">
    <name type="scientific">Chitinophaga cymbidii</name>
    <dbReference type="NCBI Taxonomy" id="1096750"/>
    <lineage>
        <taxon>Bacteria</taxon>
        <taxon>Pseudomonadati</taxon>
        <taxon>Bacteroidota</taxon>
        <taxon>Chitinophagia</taxon>
        <taxon>Chitinophagales</taxon>
        <taxon>Chitinophagaceae</taxon>
        <taxon>Chitinophaga</taxon>
    </lineage>
</organism>
<comment type="caution">
    <text evidence="8">The sequence shown here is derived from an EMBL/GenBank/DDBJ whole genome shotgun (WGS) entry which is preliminary data.</text>
</comment>
<dbReference type="PANTHER" id="PTHR11819:SF77">
    <property type="entry name" value="SODIUM_GLUCOSE COTRANSPORT PROTEIN"/>
    <property type="match status" value="1"/>
</dbReference>
<dbReference type="RefSeq" id="WP_146867048.1">
    <property type="nucleotide sequence ID" value="NZ_BKAU01000006.1"/>
</dbReference>
<evidence type="ECO:0000256" key="1">
    <source>
        <dbReference type="ARBA" id="ARBA00004141"/>
    </source>
</evidence>
<comment type="similarity">
    <text evidence="2 6">Belongs to the sodium:solute symporter (SSF) (TC 2.A.21) family.</text>
</comment>
<feature type="transmembrane region" description="Helical" evidence="7">
    <location>
        <begin position="533"/>
        <end position="553"/>
    </location>
</feature>
<dbReference type="GO" id="GO:0005412">
    <property type="term" value="F:D-glucose:sodium symporter activity"/>
    <property type="evidence" value="ECO:0007669"/>
    <property type="project" value="TreeGrafter"/>
</dbReference>
<feature type="transmembrane region" description="Helical" evidence="7">
    <location>
        <begin position="388"/>
        <end position="417"/>
    </location>
</feature>
<evidence type="ECO:0000256" key="3">
    <source>
        <dbReference type="ARBA" id="ARBA00022692"/>
    </source>
</evidence>
<dbReference type="PROSITE" id="PS50283">
    <property type="entry name" value="NA_SOLUT_SYMP_3"/>
    <property type="match status" value="1"/>
</dbReference>
<evidence type="ECO:0000313" key="8">
    <source>
        <dbReference type="EMBL" id="GEP98463.1"/>
    </source>
</evidence>
<feature type="transmembrane region" description="Helical" evidence="7">
    <location>
        <begin position="438"/>
        <end position="460"/>
    </location>
</feature>
<dbReference type="Proteomes" id="UP000321436">
    <property type="component" value="Unassembled WGS sequence"/>
</dbReference>
<dbReference type="AlphaFoldDB" id="A0A512RRZ4"/>
<evidence type="ECO:0000256" key="5">
    <source>
        <dbReference type="ARBA" id="ARBA00023136"/>
    </source>
</evidence>
<feature type="transmembrane region" description="Helical" evidence="7">
    <location>
        <begin position="160"/>
        <end position="179"/>
    </location>
</feature>
<dbReference type="OrthoDB" id="9761931at2"/>
<dbReference type="InterPro" id="IPR001734">
    <property type="entry name" value="Na/solute_symporter"/>
</dbReference>
<dbReference type="InterPro" id="IPR038377">
    <property type="entry name" value="Na/Glc_symporter_sf"/>
</dbReference>
<keyword evidence="3 7" id="KW-0812">Transmembrane</keyword>
<evidence type="ECO:0000256" key="6">
    <source>
        <dbReference type="RuleBase" id="RU362091"/>
    </source>
</evidence>
<feature type="transmembrane region" description="Helical" evidence="7">
    <location>
        <begin position="283"/>
        <end position="311"/>
    </location>
</feature>
<keyword evidence="9" id="KW-1185">Reference proteome</keyword>
<keyword evidence="5 7" id="KW-0472">Membrane</keyword>
<evidence type="ECO:0000313" key="9">
    <source>
        <dbReference type="Proteomes" id="UP000321436"/>
    </source>
</evidence>
<feature type="transmembrane region" description="Helical" evidence="7">
    <location>
        <begin position="125"/>
        <end position="148"/>
    </location>
</feature>
<gene>
    <name evidence="8" type="ORF">CCY01nite_47230</name>
</gene>
<feature type="transmembrane region" description="Helical" evidence="7">
    <location>
        <begin position="87"/>
        <end position="104"/>
    </location>
</feature>
<name>A0A512RRZ4_9BACT</name>
<evidence type="ECO:0000256" key="2">
    <source>
        <dbReference type="ARBA" id="ARBA00006434"/>
    </source>
</evidence>
<feature type="transmembrane region" description="Helical" evidence="7">
    <location>
        <begin position="332"/>
        <end position="353"/>
    </location>
</feature>
<dbReference type="Gene3D" id="1.20.1730.10">
    <property type="entry name" value="Sodium/glucose cotransporter"/>
    <property type="match status" value="1"/>
</dbReference>
<reference evidence="8 9" key="1">
    <citation type="submission" date="2019-07" db="EMBL/GenBank/DDBJ databases">
        <title>Whole genome shotgun sequence of Chitinophaga cymbidii NBRC 109752.</title>
        <authorList>
            <person name="Hosoyama A."/>
            <person name="Uohara A."/>
            <person name="Ohji S."/>
            <person name="Ichikawa N."/>
        </authorList>
    </citation>
    <scope>NUCLEOTIDE SEQUENCE [LARGE SCALE GENOMIC DNA]</scope>
    <source>
        <strain evidence="8 9">NBRC 109752</strain>
    </source>
</reference>
<feature type="transmembrane region" description="Helical" evidence="7">
    <location>
        <begin position="186"/>
        <end position="205"/>
    </location>
</feature>
<evidence type="ECO:0000256" key="7">
    <source>
        <dbReference type="SAM" id="Phobius"/>
    </source>
</evidence>
<sequence length="603" mass="66173">MNWQHVDIWIVGIYILGMLGIGFWHRRFANKSMDNFFLGGRKIPGWLNGISYTAALVSPDAATGYGGLAVATGGFICWWYLSRFGLALFLGGVLFAVFWRRLNLFTTLEFYDLRFPKGAAAAMRLWIAIRTSLIAMPAWTGITLLAAYKIMGPAFDLTKLQTLYLVVPVSILFVFSSGYKGVVISNLIQMIIFLAGTIMLAWLTLEHFGGAEAMVTAIQTTFGPDSAEILGSMPPQDHSVFPLAAALGWLLGQSIGYGGDAAPMGGAMEGQRILSTRTPSEALTMYVVTAISMFLLLLLVTLPSISAAVMWPELRAIDADRELVYGKLMKTLLPAGAMGLMVAAMLAATMSTVGDNLNFGSQVLVSDIYRRWFVRDAKESHYMLMGKVGMIVILALSIAVVFNVMIITDVAIFMLSLSAAELPANWAQWWWWRFNGPARVAASFGGAAIFCLVVLGPKLLTLLGFNAPLIPWYWQTLLVMGLTTVLWITVALLTKPDPDELLRKFYLRAHPLGCWTPYRSLDKPGADGSFRPVFRGIFIAIAGAASVSLLMVGLTHAWFARYAMAALTLVTAVALYIIFWKMAKQYLALLSVRAADNINEQNK</sequence>
<accession>A0A512RRZ4</accession>
<dbReference type="GO" id="GO:0005886">
    <property type="term" value="C:plasma membrane"/>
    <property type="evidence" value="ECO:0007669"/>
    <property type="project" value="TreeGrafter"/>
</dbReference>
<feature type="transmembrane region" description="Helical" evidence="7">
    <location>
        <begin position="6"/>
        <end position="24"/>
    </location>
</feature>
<feature type="transmembrane region" description="Helical" evidence="7">
    <location>
        <begin position="559"/>
        <end position="579"/>
    </location>
</feature>
<dbReference type="PANTHER" id="PTHR11819">
    <property type="entry name" value="SOLUTE CARRIER FAMILY 5"/>
    <property type="match status" value="1"/>
</dbReference>
<dbReference type="Pfam" id="PF00474">
    <property type="entry name" value="SSF"/>
    <property type="match status" value="1"/>
</dbReference>
<protein>
    <recommendedName>
        <fullName evidence="10">Sodium:solute symporter</fullName>
    </recommendedName>
</protein>
<proteinExistence type="inferred from homology"/>
<evidence type="ECO:0008006" key="10">
    <source>
        <dbReference type="Google" id="ProtNLM"/>
    </source>
</evidence>
<keyword evidence="4 7" id="KW-1133">Transmembrane helix</keyword>
<evidence type="ECO:0000256" key="4">
    <source>
        <dbReference type="ARBA" id="ARBA00022989"/>
    </source>
</evidence>